<dbReference type="CDD" id="cd19101">
    <property type="entry name" value="AKR_unchar"/>
    <property type="match status" value="1"/>
</dbReference>
<reference evidence="2 3" key="1">
    <citation type="journal article" date="2019" name="Plant Biotechnol. J.">
        <title>The red bayberry genome and genetic basis of sex determination.</title>
        <authorList>
            <person name="Jia H.M."/>
            <person name="Jia H.J."/>
            <person name="Cai Q.L."/>
            <person name="Wang Y."/>
            <person name="Zhao H.B."/>
            <person name="Yang W.F."/>
            <person name="Wang G.Y."/>
            <person name="Li Y.H."/>
            <person name="Zhan D.L."/>
            <person name="Shen Y.T."/>
            <person name="Niu Q.F."/>
            <person name="Chang L."/>
            <person name="Qiu J."/>
            <person name="Zhao L."/>
            <person name="Xie H.B."/>
            <person name="Fu W.Y."/>
            <person name="Jin J."/>
            <person name="Li X.W."/>
            <person name="Jiao Y."/>
            <person name="Zhou C.C."/>
            <person name="Tu T."/>
            <person name="Chai C.Y."/>
            <person name="Gao J.L."/>
            <person name="Fan L.J."/>
            <person name="van de Weg E."/>
            <person name="Wang J.Y."/>
            <person name="Gao Z.S."/>
        </authorList>
    </citation>
    <scope>NUCLEOTIDE SEQUENCE [LARGE SCALE GENOMIC DNA]</scope>
    <source>
        <tissue evidence="2">Leaves</tissue>
    </source>
</reference>
<comment type="caution">
    <text evidence="2">The sequence shown here is derived from an EMBL/GenBank/DDBJ whole genome shotgun (WGS) entry which is preliminary data.</text>
</comment>
<gene>
    <name evidence="2" type="ORF">CJ030_MR1G029347</name>
</gene>
<dbReference type="PANTHER" id="PTHR43147">
    <property type="entry name" value="PROTEIN TAS"/>
    <property type="match status" value="1"/>
</dbReference>
<feature type="domain" description="NADP-dependent oxidoreductase" evidence="1">
    <location>
        <begin position="142"/>
        <end position="426"/>
    </location>
</feature>
<sequence>MAATVHPVFFHITHFRSTRPKTPTLRYSRANSVRCFEGNSEARQVTVKNGNDSLDICRVLNGMWQTSGGWGRIDRDGAVEAMLRYADAGLSTFDMADHFVTPFPEQIQHQFGRDKNHKKHWRRLNAGQIRCVFTEDERRIVVKNGKDSLDICRVVNGMWQTSDGPAEDLYGIFINRVRRERPPEFMDKVRGLTKWVPPPVKMTSSYVRESIDVSRKRMDVASLDMLQFHWWDYSNSGYLDALKHLTDLKEEGKIKTVALTNFDTERLQIILENEIPVVSNQVQHSIVDMRPQQKMAELCLLTGVKLITYGTVMGGLLSEKFLNTNLAIPFAGPPLNTPSLQKYKRMVDAWGGWSLFQALLQTLKTVASKHGVSIPTVAVKYVLDQPSVAGSMVGVRLGLSEHTQDCNAVFSLVLDEEDVNSIQEVSKKGKDLLKVIGDCGDEYRRI</sequence>
<dbReference type="OrthoDB" id="48988at2759"/>
<name>A0A6A1WRN1_9ROSI</name>
<evidence type="ECO:0000313" key="2">
    <source>
        <dbReference type="EMBL" id="KAB1227283.1"/>
    </source>
</evidence>
<protein>
    <recommendedName>
        <fullName evidence="1">NADP-dependent oxidoreductase domain-containing protein</fullName>
    </recommendedName>
</protein>
<proteinExistence type="predicted"/>
<evidence type="ECO:0000313" key="3">
    <source>
        <dbReference type="Proteomes" id="UP000516437"/>
    </source>
</evidence>
<dbReference type="Pfam" id="PF00248">
    <property type="entry name" value="Aldo_ket_red"/>
    <property type="match status" value="1"/>
</dbReference>
<dbReference type="Gene3D" id="3.20.20.100">
    <property type="entry name" value="NADP-dependent oxidoreductase domain"/>
    <property type="match status" value="1"/>
</dbReference>
<organism evidence="2 3">
    <name type="scientific">Morella rubra</name>
    <name type="common">Chinese bayberry</name>
    <dbReference type="NCBI Taxonomy" id="262757"/>
    <lineage>
        <taxon>Eukaryota</taxon>
        <taxon>Viridiplantae</taxon>
        <taxon>Streptophyta</taxon>
        <taxon>Embryophyta</taxon>
        <taxon>Tracheophyta</taxon>
        <taxon>Spermatophyta</taxon>
        <taxon>Magnoliopsida</taxon>
        <taxon>eudicotyledons</taxon>
        <taxon>Gunneridae</taxon>
        <taxon>Pentapetalae</taxon>
        <taxon>rosids</taxon>
        <taxon>fabids</taxon>
        <taxon>Fagales</taxon>
        <taxon>Myricaceae</taxon>
        <taxon>Morella</taxon>
    </lineage>
</organism>
<dbReference type="InterPro" id="IPR023210">
    <property type="entry name" value="NADP_OxRdtase_dom"/>
</dbReference>
<dbReference type="SUPFAM" id="SSF51430">
    <property type="entry name" value="NAD(P)-linked oxidoreductase"/>
    <property type="match status" value="2"/>
</dbReference>
<keyword evidence="3" id="KW-1185">Reference proteome</keyword>
<dbReference type="Proteomes" id="UP000516437">
    <property type="component" value="Chromosome 1"/>
</dbReference>
<dbReference type="InterPro" id="IPR036812">
    <property type="entry name" value="NAD(P)_OxRdtase_dom_sf"/>
</dbReference>
<evidence type="ECO:0000259" key="1">
    <source>
        <dbReference type="Pfam" id="PF00248"/>
    </source>
</evidence>
<accession>A0A6A1WRN1</accession>
<dbReference type="AlphaFoldDB" id="A0A6A1WRN1"/>
<dbReference type="EMBL" id="RXIC02000019">
    <property type="protein sequence ID" value="KAB1227283.1"/>
    <property type="molecule type" value="Genomic_DNA"/>
</dbReference>
<dbReference type="PANTHER" id="PTHR43147:SF2">
    <property type="entry name" value="NADP-DEPENDENT OXIDOREDUCTASE DOMAIN-CONTAINING PROTEIN"/>
    <property type="match status" value="1"/>
</dbReference>